<accession>A0A1F6EHC5</accession>
<evidence type="ECO:0000313" key="2">
    <source>
        <dbReference type="Proteomes" id="UP000177306"/>
    </source>
</evidence>
<proteinExistence type="predicted"/>
<organism evidence="1 2">
    <name type="scientific">Candidatus Kaiserbacteria bacterium RIFCSPLOWO2_01_FULL_53_17</name>
    <dbReference type="NCBI Taxonomy" id="1798511"/>
    <lineage>
        <taxon>Bacteria</taxon>
        <taxon>Candidatus Kaiseribacteriota</taxon>
    </lineage>
</organism>
<evidence type="ECO:0000313" key="1">
    <source>
        <dbReference type="EMBL" id="OGG73054.1"/>
    </source>
</evidence>
<dbReference type="EMBL" id="MFLY01000015">
    <property type="protein sequence ID" value="OGG73054.1"/>
    <property type="molecule type" value="Genomic_DNA"/>
</dbReference>
<reference evidence="1 2" key="1">
    <citation type="journal article" date="2016" name="Nat. Commun.">
        <title>Thousands of microbial genomes shed light on interconnected biogeochemical processes in an aquifer system.</title>
        <authorList>
            <person name="Anantharaman K."/>
            <person name="Brown C.T."/>
            <person name="Hug L.A."/>
            <person name="Sharon I."/>
            <person name="Castelle C.J."/>
            <person name="Probst A.J."/>
            <person name="Thomas B.C."/>
            <person name="Singh A."/>
            <person name="Wilkins M.J."/>
            <person name="Karaoz U."/>
            <person name="Brodie E.L."/>
            <person name="Williams K.H."/>
            <person name="Hubbard S.S."/>
            <person name="Banfield J.F."/>
        </authorList>
    </citation>
    <scope>NUCLEOTIDE SEQUENCE [LARGE SCALE GENOMIC DNA]</scope>
</reference>
<sequence length="179" mass="19570">MDRDLAPMKNSSHAFALGVFLIAAVCAAAAFAWSVSFVYSKKAPVSRLEREIGNVAREEAYYRGLKKALAESAAPRAALDSYFVDPNNFVPFIEAVEALGVHAGVVLTVENAALVENDRVLALTLYARGGFSETLYFLSLLETFPAKISFDRAWVAKSADKKQSALPWEGRFIVKFATL</sequence>
<dbReference type="Proteomes" id="UP000177306">
    <property type="component" value="Unassembled WGS sequence"/>
</dbReference>
<protein>
    <submittedName>
        <fullName evidence="1">Uncharacterized protein</fullName>
    </submittedName>
</protein>
<name>A0A1F6EHC5_9BACT</name>
<comment type="caution">
    <text evidence="1">The sequence shown here is derived from an EMBL/GenBank/DDBJ whole genome shotgun (WGS) entry which is preliminary data.</text>
</comment>
<dbReference type="AlphaFoldDB" id="A0A1F6EHC5"/>
<gene>
    <name evidence="1" type="ORF">A3A38_01905</name>
</gene>